<keyword evidence="5 6" id="KW-0472">Membrane</keyword>
<evidence type="ECO:0000256" key="4">
    <source>
        <dbReference type="ARBA" id="ARBA00022989"/>
    </source>
</evidence>
<dbReference type="Proteomes" id="UP000445582">
    <property type="component" value="Unassembled WGS sequence"/>
</dbReference>
<evidence type="ECO:0000313" key="7">
    <source>
        <dbReference type="EMBL" id="MXO61731.1"/>
    </source>
</evidence>
<feature type="transmembrane region" description="Helical" evidence="6">
    <location>
        <begin position="159"/>
        <end position="178"/>
    </location>
</feature>
<feature type="transmembrane region" description="Helical" evidence="6">
    <location>
        <begin position="190"/>
        <end position="208"/>
    </location>
</feature>
<dbReference type="PANTHER" id="PTHR31885:SF6">
    <property type="entry name" value="GH04784P"/>
    <property type="match status" value="1"/>
</dbReference>
<evidence type="ECO:0000256" key="2">
    <source>
        <dbReference type="ARBA" id="ARBA00007375"/>
    </source>
</evidence>
<proteinExistence type="inferred from homology"/>
<dbReference type="InterPro" id="IPR012506">
    <property type="entry name" value="TMEM86B-like"/>
</dbReference>
<dbReference type="Pfam" id="PF07947">
    <property type="entry name" value="YhhN"/>
    <property type="match status" value="1"/>
</dbReference>
<feature type="transmembrane region" description="Helical" evidence="6">
    <location>
        <begin position="136"/>
        <end position="152"/>
    </location>
</feature>
<sequence length="217" mass="23607">MPKRALVDHRPWLLLSIVSAVAYYFLTDNQLGGTWLILLKGGACMALAVYAWQRHDSANAKLIALYLLLCSLADMALELWFEIGGALFFAAHLAAISLYLRNRRIHLAPSQRILAALLLVATPLVCWLLSSSPAVGLYGLALGGMAAGAWISRFPRYRVGAGAVLFVISDFLIFARMGGNLVGVADLLVWPIYFSAQFLIATGVIRTLRGELKASTD</sequence>
<evidence type="ECO:0000256" key="6">
    <source>
        <dbReference type="SAM" id="Phobius"/>
    </source>
</evidence>
<dbReference type="GO" id="GO:0016020">
    <property type="term" value="C:membrane"/>
    <property type="evidence" value="ECO:0007669"/>
    <property type="project" value="UniProtKB-SubCell"/>
</dbReference>
<feature type="transmembrane region" description="Helical" evidence="6">
    <location>
        <begin position="113"/>
        <end position="130"/>
    </location>
</feature>
<organism evidence="7 8">
    <name type="scientific">Qipengyuania oceanensis</name>
    <dbReference type="NCBI Taxonomy" id="1463597"/>
    <lineage>
        <taxon>Bacteria</taxon>
        <taxon>Pseudomonadati</taxon>
        <taxon>Pseudomonadota</taxon>
        <taxon>Alphaproteobacteria</taxon>
        <taxon>Sphingomonadales</taxon>
        <taxon>Erythrobacteraceae</taxon>
        <taxon>Qipengyuania</taxon>
    </lineage>
</organism>
<evidence type="ECO:0000313" key="8">
    <source>
        <dbReference type="Proteomes" id="UP000445582"/>
    </source>
</evidence>
<reference evidence="7 8" key="1">
    <citation type="submission" date="2019-12" db="EMBL/GenBank/DDBJ databases">
        <title>Genomic-based taxomic classification of the family Erythrobacteraceae.</title>
        <authorList>
            <person name="Xu L."/>
        </authorList>
    </citation>
    <scope>NUCLEOTIDE SEQUENCE [LARGE SCALE GENOMIC DNA]</scope>
    <source>
        <strain evidence="7 8">MCCC 1A09965</strain>
    </source>
</reference>
<dbReference type="PANTHER" id="PTHR31885">
    <property type="entry name" value="GH04784P"/>
    <property type="match status" value="1"/>
</dbReference>
<evidence type="ECO:0000256" key="1">
    <source>
        <dbReference type="ARBA" id="ARBA00004141"/>
    </source>
</evidence>
<protein>
    <submittedName>
        <fullName evidence="7">Lysoplasmalogenase</fullName>
    </submittedName>
</protein>
<dbReference type="GO" id="GO:0016787">
    <property type="term" value="F:hydrolase activity"/>
    <property type="evidence" value="ECO:0007669"/>
    <property type="project" value="TreeGrafter"/>
</dbReference>
<keyword evidence="3 6" id="KW-0812">Transmembrane</keyword>
<feature type="transmembrane region" description="Helical" evidence="6">
    <location>
        <begin position="33"/>
        <end position="52"/>
    </location>
</feature>
<comment type="similarity">
    <text evidence="2">Belongs to the TMEM86 family.</text>
</comment>
<evidence type="ECO:0000256" key="5">
    <source>
        <dbReference type="ARBA" id="ARBA00023136"/>
    </source>
</evidence>
<name>A0A844YBZ5_9SPHN</name>
<dbReference type="RefSeq" id="WP_160670540.1">
    <property type="nucleotide sequence ID" value="NZ_WTYN01000001.1"/>
</dbReference>
<comment type="caution">
    <text evidence="7">The sequence shown here is derived from an EMBL/GenBank/DDBJ whole genome shotgun (WGS) entry which is preliminary data.</text>
</comment>
<gene>
    <name evidence="7" type="ORF">GRI48_01780</name>
</gene>
<keyword evidence="8" id="KW-1185">Reference proteome</keyword>
<comment type="subcellular location">
    <subcellularLocation>
        <location evidence="1">Membrane</location>
        <topology evidence="1">Multi-pass membrane protein</topology>
    </subcellularLocation>
</comment>
<accession>A0A844YBZ5</accession>
<feature type="transmembrane region" description="Helical" evidence="6">
    <location>
        <begin position="83"/>
        <end position="101"/>
    </location>
</feature>
<dbReference type="AlphaFoldDB" id="A0A844YBZ5"/>
<keyword evidence="4 6" id="KW-1133">Transmembrane helix</keyword>
<dbReference type="EMBL" id="WTYN01000001">
    <property type="protein sequence ID" value="MXO61731.1"/>
    <property type="molecule type" value="Genomic_DNA"/>
</dbReference>
<dbReference type="OrthoDB" id="7390032at2"/>
<evidence type="ECO:0000256" key="3">
    <source>
        <dbReference type="ARBA" id="ARBA00022692"/>
    </source>
</evidence>